<evidence type="ECO:0000256" key="1">
    <source>
        <dbReference type="ARBA" id="ARBA00004648"/>
    </source>
</evidence>
<reference evidence="7" key="1">
    <citation type="submission" date="2023-03" db="EMBL/GenBank/DDBJ databases">
        <authorList>
            <person name="Steffen K."/>
            <person name="Cardenas P."/>
        </authorList>
    </citation>
    <scope>NUCLEOTIDE SEQUENCE</scope>
</reference>
<sequence length="115" mass="13102">AHLKGIPSLNKVVIVWNNEDDPSAELKWPDIGIPIVVVRGKGNSLNNKFLPYKEIETEAVLQLDDDVLMAPEEIEFGFRQVYVLGVMTGVLEFAWHLLYTTDYVCKRYGQDHDPD</sequence>
<organism evidence="7 8">
    <name type="scientific">Geodia barretti</name>
    <name type="common">Barrett's horny sponge</name>
    <dbReference type="NCBI Taxonomy" id="519541"/>
    <lineage>
        <taxon>Eukaryota</taxon>
        <taxon>Metazoa</taxon>
        <taxon>Porifera</taxon>
        <taxon>Demospongiae</taxon>
        <taxon>Heteroscleromorpha</taxon>
        <taxon>Tetractinellida</taxon>
        <taxon>Astrophorina</taxon>
        <taxon>Geodiidae</taxon>
        <taxon>Geodia</taxon>
    </lineage>
</organism>
<evidence type="ECO:0000259" key="6">
    <source>
        <dbReference type="Pfam" id="PF09258"/>
    </source>
</evidence>
<proteinExistence type="inferred from homology"/>
<dbReference type="InterPro" id="IPR029044">
    <property type="entry name" value="Nucleotide-diphossugar_trans"/>
</dbReference>
<evidence type="ECO:0000313" key="7">
    <source>
        <dbReference type="EMBL" id="CAI8005269.1"/>
    </source>
</evidence>
<name>A0AA35R637_GEOBA</name>
<evidence type="ECO:0000256" key="4">
    <source>
        <dbReference type="ARBA" id="ARBA00023136"/>
    </source>
</evidence>
<comment type="subcellular location">
    <subcellularLocation>
        <location evidence="1">Endoplasmic reticulum membrane</location>
        <topology evidence="1">Single-pass type II membrane protein</topology>
    </subcellularLocation>
</comment>
<evidence type="ECO:0000256" key="2">
    <source>
        <dbReference type="ARBA" id="ARBA00010271"/>
    </source>
</evidence>
<feature type="domain" description="Glycosyl transferase 64" evidence="6">
    <location>
        <begin position="2"/>
        <end position="79"/>
    </location>
</feature>
<keyword evidence="5" id="KW-1015">Disulfide bond</keyword>
<dbReference type="GO" id="GO:0016757">
    <property type="term" value="F:glycosyltransferase activity"/>
    <property type="evidence" value="ECO:0007669"/>
    <property type="project" value="InterPro"/>
</dbReference>
<dbReference type="Pfam" id="PF09258">
    <property type="entry name" value="Glyco_transf_64"/>
    <property type="match status" value="1"/>
</dbReference>
<dbReference type="PANTHER" id="PTHR48261">
    <property type="entry name" value="ACETYLGLUCOSAMINYLTRANSFERASE"/>
    <property type="match status" value="1"/>
</dbReference>
<feature type="non-terminal residue" evidence="7">
    <location>
        <position position="115"/>
    </location>
</feature>
<dbReference type="Proteomes" id="UP001174909">
    <property type="component" value="Unassembled WGS sequence"/>
</dbReference>
<evidence type="ECO:0000256" key="3">
    <source>
        <dbReference type="ARBA" id="ARBA00022679"/>
    </source>
</evidence>
<protein>
    <submittedName>
        <fullName evidence="7">Exostosin-like 3</fullName>
    </submittedName>
</protein>
<gene>
    <name evidence="7" type="ORF">GBAR_LOCUS4121</name>
</gene>
<dbReference type="GO" id="GO:1901135">
    <property type="term" value="P:carbohydrate derivative metabolic process"/>
    <property type="evidence" value="ECO:0007669"/>
    <property type="project" value="UniProtKB-ARBA"/>
</dbReference>
<dbReference type="AlphaFoldDB" id="A0AA35R637"/>
<dbReference type="PANTHER" id="PTHR48261:SF2">
    <property type="entry name" value="ACETYLGLUCOSAMINYLTRANSFERASE"/>
    <property type="match status" value="1"/>
</dbReference>
<dbReference type="EMBL" id="CASHTH010000593">
    <property type="protein sequence ID" value="CAI8005269.1"/>
    <property type="molecule type" value="Genomic_DNA"/>
</dbReference>
<keyword evidence="8" id="KW-1185">Reference proteome</keyword>
<comment type="caution">
    <text evidence="7">The sequence shown here is derived from an EMBL/GenBank/DDBJ whole genome shotgun (WGS) entry which is preliminary data.</text>
</comment>
<evidence type="ECO:0000313" key="8">
    <source>
        <dbReference type="Proteomes" id="UP001174909"/>
    </source>
</evidence>
<accession>A0AA35R637</accession>
<dbReference type="Gene3D" id="3.90.550.10">
    <property type="entry name" value="Spore Coat Polysaccharide Biosynthesis Protein SpsA, Chain A"/>
    <property type="match status" value="1"/>
</dbReference>
<dbReference type="InterPro" id="IPR015338">
    <property type="entry name" value="GT64_dom"/>
</dbReference>
<evidence type="ECO:0000256" key="5">
    <source>
        <dbReference type="ARBA" id="ARBA00023157"/>
    </source>
</evidence>
<comment type="similarity">
    <text evidence="2">Belongs to the glycosyltransferase 47 family.</text>
</comment>
<keyword evidence="3" id="KW-0808">Transferase</keyword>
<dbReference type="GO" id="GO:0005789">
    <property type="term" value="C:endoplasmic reticulum membrane"/>
    <property type="evidence" value="ECO:0007669"/>
    <property type="project" value="UniProtKB-SubCell"/>
</dbReference>
<keyword evidence="4" id="KW-0472">Membrane</keyword>
<dbReference type="SUPFAM" id="SSF53448">
    <property type="entry name" value="Nucleotide-diphospho-sugar transferases"/>
    <property type="match status" value="1"/>
</dbReference>
<dbReference type="InterPro" id="IPR004263">
    <property type="entry name" value="Exostosin"/>
</dbReference>